<proteinExistence type="predicted"/>
<reference evidence="5 6" key="1">
    <citation type="submission" date="2018-04" db="EMBL/GenBank/DDBJ databases">
        <authorList>
            <person name="Zhang X."/>
            <person name="Yuan J."/>
            <person name="Li F."/>
            <person name="Xiang J."/>
        </authorList>
    </citation>
    <scope>NUCLEOTIDE SEQUENCE [LARGE SCALE GENOMIC DNA]</scope>
    <source>
        <tissue evidence="5">Muscle</tissue>
    </source>
</reference>
<dbReference type="AlphaFoldDB" id="A0A423TN99"/>
<accession>A0A423TN99</accession>
<dbReference type="OrthoDB" id="636685at2759"/>
<evidence type="ECO:0000313" key="6">
    <source>
        <dbReference type="Proteomes" id="UP000283509"/>
    </source>
</evidence>
<evidence type="ECO:0000313" key="5">
    <source>
        <dbReference type="EMBL" id="ROT77897.1"/>
    </source>
</evidence>
<organism evidence="5 6">
    <name type="scientific">Penaeus vannamei</name>
    <name type="common">Whiteleg shrimp</name>
    <name type="synonym">Litopenaeus vannamei</name>
    <dbReference type="NCBI Taxonomy" id="6689"/>
    <lineage>
        <taxon>Eukaryota</taxon>
        <taxon>Metazoa</taxon>
        <taxon>Ecdysozoa</taxon>
        <taxon>Arthropoda</taxon>
        <taxon>Crustacea</taxon>
        <taxon>Multicrustacea</taxon>
        <taxon>Malacostraca</taxon>
        <taxon>Eumalacostraca</taxon>
        <taxon>Eucarida</taxon>
        <taxon>Decapoda</taxon>
        <taxon>Dendrobranchiata</taxon>
        <taxon>Penaeoidea</taxon>
        <taxon>Penaeidae</taxon>
        <taxon>Penaeus</taxon>
    </lineage>
</organism>
<dbReference type="SUPFAM" id="SSF47113">
    <property type="entry name" value="Histone-fold"/>
    <property type="match status" value="1"/>
</dbReference>
<reference evidence="5 6" key="2">
    <citation type="submission" date="2019-01" db="EMBL/GenBank/DDBJ databases">
        <title>The decoding of complex shrimp genome reveals the adaptation for benthos swimmer, frequently molting mechanism and breeding impact on genome.</title>
        <authorList>
            <person name="Sun Y."/>
            <person name="Gao Y."/>
            <person name="Yu Y."/>
        </authorList>
    </citation>
    <scope>NUCLEOTIDE SEQUENCE [LARGE SCALE GENOMIC DNA]</scope>
    <source>
        <tissue evidence="5">Muscle</tissue>
    </source>
</reference>
<dbReference type="Gene3D" id="1.10.20.10">
    <property type="entry name" value="Histone, subunit A"/>
    <property type="match status" value="1"/>
</dbReference>
<evidence type="ECO:0000256" key="1">
    <source>
        <dbReference type="ARBA" id="ARBA00004123"/>
    </source>
</evidence>
<evidence type="ECO:0000259" key="4">
    <source>
        <dbReference type="Pfam" id="PF00808"/>
    </source>
</evidence>
<keyword evidence="2" id="KW-0539">Nucleus</keyword>
<dbReference type="PANTHER" id="PTHR10252:SF79">
    <property type="entry name" value="DNA POLYMERASE EPSILON SUBUNIT 4"/>
    <property type="match status" value="1"/>
</dbReference>
<feature type="region of interest" description="Disordered" evidence="3">
    <location>
        <begin position="1"/>
        <end position="32"/>
    </location>
</feature>
<dbReference type="GO" id="GO:0046982">
    <property type="term" value="F:protein heterodimerization activity"/>
    <property type="evidence" value="ECO:0007669"/>
    <property type="project" value="InterPro"/>
</dbReference>
<dbReference type="PANTHER" id="PTHR10252">
    <property type="entry name" value="HISTONE-LIKE TRANSCRIPTION FACTOR CCAAT-RELATED"/>
    <property type="match status" value="1"/>
</dbReference>
<gene>
    <name evidence="5" type="ORF">C7M84_003412</name>
</gene>
<comment type="subcellular location">
    <subcellularLocation>
        <location evidence="1">Nucleus</location>
    </subcellularLocation>
</comment>
<dbReference type="Pfam" id="PF00808">
    <property type="entry name" value="CBFD_NFYB_HMF"/>
    <property type="match status" value="1"/>
</dbReference>
<dbReference type="CDD" id="cd22929">
    <property type="entry name" value="HFD_POLE4-like"/>
    <property type="match status" value="1"/>
</dbReference>
<dbReference type="InterPro" id="IPR050568">
    <property type="entry name" value="Transcr_DNA_Rep_Reg"/>
</dbReference>
<dbReference type="GO" id="GO:0006261">
    <property type="term" value="P:DNA-templated DNA replication"/>
    <property type="evidence" value="ECO:0007669"/>
    <property type="project" value="TreeGrafter"/>
</dbReference>
<feature type="compositionally biased region" description="Polar residues" evidence="3">
    <location>
        <begin position="1"/>
        <end position="16"/>
    </location>
</feature>
<dbReference type="GO" id="GO:0008622">
    <property type="term" value="C:epsilon DNA polymerase complex"/>
    <property type="evidence" value="ECO:0007669"/>
    <property type="project" value="TreeGrafter"/>
</dbReference>
<feature type="domain" description="Transcription factor CBF/NF-Y/archaeal histone" evidence="4">
    <location>
        <begin position="36"/>
        <end position="99"/>
    </location>
</feature>
<sequence>MAGGESETNASLNNNGVEAATEELPGEEEEKGSGLRFPLARIKRIMKADPELGLASQDAVFLVAKATELFVESLALEAYHYTSQSKKKTVSRRDVDHCIDAIEALAFLDGAMD</sequence>
<dbReference type="STRING" id="6689.A0A423TN99"/>
<comment type="caution">
    <text evidence="5">The sequence shown here is derived from an EMBL/GenBank/DDBJ whole genome shotgun (WGS) entry which is preliminary data.</text>
</comment>
<name>A0A423TN99_PENVA</name>
<dbReference type="InterPro" id="IPR003958">
    <property type="entry name" value="CBFA_NFYB_domain"/>
</dbReference>
<protein>
    <submittedName>
        <fullName evidence="5">DNA polymerase epsilon subunit 4</fullName>
    </submittedName>
</protein>
<dbReference type="InterPro" id="IPR009072">
    <property type="entry name" value="Histone-fold"/>
</dbReference>
<evidence type="ECO:0000256" key="2">
    <source>
        <dbReference type="ARBA" id="ARBA00023242"/>
    </source>
</evidence>
<feature type="compositionally biased region" description="Acidic residues" evidence="3">
    <location>
        <begin position="20"/>
        <end position="30"/>
    </location>
</feature>
<evidence type="ECO:0000256" key="3">
    <source>
        <dbReference type="SAM" id="MobiDB-lite"/>
    </source>
</evidence>
<dbReference type="Proteomes" id="UP000283509">
    <property type="component" value="Unassembled WGS sequence"/>
</dbReference>
<dbReference type="EMBL" id="QCYY01001461">
    <property type="protein sequence ID" value="ROT77897.1"/>
    <property type="molecule type" value="Genomic_DNA"/>
</dbReference>
<keyword evidence="6" id="KW-1185">Reference proteome</keyword>